<organism evidence="2 3">
    <name type="scientific">Amycolatopsis thermophila</name>
    <dbReference type="NCBI Taxonomy" id="206084"/>
    <lineage>
        <taxon>Bacteria</taxon>
        <taxon>Bacillati</taxon>
        <taxon>Actinomycetota</taxon>
        <taxon>Actinomycetes</taxon>
        <taxon>Pseudonocardiales</taxon>
        <taxon>Pseudonocardiaceae</taxon>
        <taxon>Amycolatopsis</taxon>
    </lineage>
</organism>
<name>A0ABU0F652_9PSEU</name>
<evidence type="ECO:0000256" key="1">
    <source>
        <dbReference type="SAM" id="MobiDB-lite"/>
    </source>
</evidence>
<feature type="region of interest" description="Disordered" evidence="1">
    <location>
        <begin position="15"/>
        <end position="34"/>
    </location>
</feature>
<proteinExistence type="predicted"/>
<dbReference type="Proteomes" id="UP001229651">
    <property type="component" value="Unassembled WGS sequence"/>
</dbReference>
<evidence type="ECO:0000313" key="3">
    <source>
        <dbReference type="Proteomes" id="UP001229651"/>
    </source>
</evidence>
<protein>
    <submittedName>
        <fullName evidence="2">Uncharacterized protein</fullName>
    </submittedName>
</protein>
<dbReference type="EMBL" id="JAUSUT010000001">
    <property type="protein sequence ID" value="MDQ0383007.1"/>
    <property type="molecule type" value="Genomic_DNA"/>
</dbReference>
<evidence type="ECO:0000313" key="2">
    <source>
        <dbReference type="EMBL" id="MDQ0383007.1"/>
    </source>
</evidence>
<sequence>MTAFDDVGLRVAGGKVHLRAQPDHRATGKHGDSD</sequence>
<accession>A0ABU0F652</accession>
<feature type="compositionally biased region" description="Basic and acidic residues" evidence="1">
    <location>
        <begin position="20"/>
        <end position="34"/>
    </location>
</feature>
<reference evidence="2 3" key="1">
    <citation type="submission" date="2023-07" db="EMBL/GenBank/DDBJ databases">
        <title>Sequencing the genomes of 1000 actinobacteria strains.</title>
        <authorList>
            <person name="Klenk H.-P."/>
        </authorList>
    </citation>
    <scope>NUCLEOTIDE SEQUENCE [LARGE SCALE GENOMIC DNA]</scope>
    <source>
        <strain evidence="2 3">DSM 45805</strain>
    </source>
</reference>
<gene>
    <name evidence="2" type="ORF">FB470_007001</name>
</gene>
<keyword evidence="3" id="KW-1185">Reference proteome</keyword>
<comment type="caution">
    <text evidence="2">The sequence shown here is derived from an EMBL/GenBank/DDBJ whole genome shotgun (WGS) entry which is preliminary data.</text>
</comment>